<reference evidence="6" key="1">
    <citation type="journal article" date="2012" name="Nat. Biotechnol.">
        <title>Draft genome sequence of pigeonpea (Cajanus cajan), an orphan legume crop of resource-poor farmers.</title>
        <authorList>
            <person name="Varshney R.K."/>
            <person name="Chen W."/>
            <person name="Li Y."/>
            <person name="Bharti A.K."/>
            <person name="Saxena R.K."/>
            <person name="Schlueter J.A."/>
            <person name="Donoghue M.T."/>
            <person name="Azam S."/>
            <person name="Fan G."/>
            <person name="Whaley A.M."/>
            <person name="Farmer A.D."/>
            <person name="Sheridan J."/>
            <person name="Iwata A."/>
            <person name="Tuteja R."/>
            <person name="Penmetsa R.V."/>
            <person name="Wu W."/>
            <person name="Upadhyaya H.D."/>
            <person name="Yang S.P."/>
            <person name="Shah T."/>
            <person name="Saxena K.B."/>
            <person name="Michael T."/>
            <person name="McCombie W.R."/>
            <person name="Yang B."/>
            <person name="Zhang G."/>
            <person name="Yang H."/>
            <person name="Wang J."/>
            <person name="Spillane C."/>
            <person name="Cook D.R."/>
            <person name="May G.D."/>
            <person name="Xu X."/>
            <person name="Jackson S.A."/>
        </authorList>
    </citation>
    <scope>NUCLEOTIDE SEQUENCE [LARGE SCALE GENOMIC DNA]</scope>
</reference>
<keyword evidence="2 4" id="KW-0813">Transport</keyword>
<dbReference type="Pfam" id="PF03081">
    <property type="entry name" value="Exo70_C"/>
    <property type="match status" value="1"/>
</dbReference>
<name>A0A151UEI7_CAJCA</name>
<accession>A0A151UEI7</accession>
<dbReference type="Gramene" id="C.cajan_47239.t">
    <property type="protein sequence ID" value="C.cajan_47239.t.cds1"/>
    <property type="gene ID" value="C.cajan_47239"/>
</dbReference>
<dbReference type="InterPro" id="IPR016159">
    <property type="entry name" value="Cullin_repeat-like_dom_sf"/>
</dbReference>
<evidence type="ECO:0000313" key="6">
    <source>
        <dbReference type="EMBL" id="KYP77651.1"/>
    </source>
</evidence>
<gene>
    <name evidence="6" type="ORF">KK1_050685</name>
</gene>
<evidence type="ECO:0000256" key="2">
    <source>
        <dbReference type="ARBA" id="ARBA00022448"/>
    </source>
</evidence>
<dbReference type="InterPro" id="IPR046364">
    <property type="entry name" value="Exo70_C"/>
</dbReference>
<keyword evidence="7" id="KW-1185">Reference proteome</keyword>
<dbReference type="STRING" id="3821.A0A151UEI7"/>
<dbReference type="Gene3D" id="1.20.1280.170">
    <property type="entry name" value="Exocyst complex component Exo70"/>
    <property type="match status" value="1"/>
</dbReference>
<dbReference type="EMBL" id="AGCT01028898">
    <property type="protein sequence ID" value="KYP77651.1"/>
    <property type="molecule type" value="Genomic_DNA"/>
</dbReference>
<comment type="caution">
    <text evidence="6">The sequence shown here is derived from an EMBL/GenBank/DDBJ whole genome shotgun (WGS) entry which is preliminary data.</text>
</comment>
<dbReference type="Proteomes" id="UP000075243">
    <property type="component" value="Unassembled WGS sequence"/>
</dbReference>
<feature type="domain" description="Exocyst complex subunit Exo70 C-terminal" evidence="5">
    <location>
        <begin position="2"/>
        <end position="53"/>
    </location>
</feature>
<evidence type="ECO:0000256" key="1">
    <source>
        <dbReference type="ARBA" id="ARBA00006756"/>
    </source>
</evidence>
<evidence type="ECO:0000256" key="4">
    <source>
        <dbReference type="RuleBase" id="RU365026"/>
    </source>
</evidence>
<dbReference type="GO" id="GO:0006887">
    <property type="term" value="P:exocytosis"/>
    <property type="evidence" value="ECO:0007669"/>
    <property type="project" value="UniProtKB-KW"/>
</dbReference>
<dbReference type="InterPro" id="IPR004140">
    <property type="entry name" value="Exo70"/>
</dbReference>
<dbReference type="PANTHER" id="PTHR12542">
    <property type="entry name" value="EXOCYST COMPLEX PROTEIN EXO70"/>
    <property type="match status" value="1"/>
</dbReference>
<comment type="similarity">
    <text evidence="1 4">Belongs to the EXO70 family.</text>
</comment>
<feature type="non-terminal residue" evidence="6">
    <location>
        <position position="1"/>
    </location>
</feature>
<dbReference type="AlphaFoldDB" id="A0A151UEI7"/>
<evidence type="ECO:0000259" key="5">
    <source>
        <dbReference type="Pfam" id="PF03081"/>
    </source>
</evidence>
<comment type="function">
    <text evidence="4">Component of the exocyst complex.</text>
</comment>
<evidence type="ECO:0000313" key="7">
    <source>
        <dbReference type="Proteomes" id="UP000075243"/>
    </source>
</evidence>
<protein>
    <recommendedName>
        <fullName evidence="4">Exocyst subunit Exo70 family protein</fullName>
    </recommendedName>
</protein>
<keyword evidence="3 4" id="KW-0268">Exocytosis</keyword>
<evidence type="ECO:0000256" key="3">
    <source>
        <dbReference type="ARBA" id="ARBA00022483"/>
    </source>
</evidence>
<keyword evidence="4" id="KW-0653">Protein transport</keyword>
<dbReference type="GO" id="GO:0000145">
    <property type="term" value="C:exocyst"/>
    <property type="evidence" value="ECO:0007669"/>
    <property type="project" value="InterPro"/>
</dbReference>
<sequence length="59" mass="6737">AATSLTKHLAQRAQETFEEFEVAIEKDARKTAVTDGTVHTLTRYVINYVRFFLVSSVFE</sequence>
<dbReference type="GO" id="GO:0015031">
    <property type="term" value="P:protein transport"/>
    <property type="evidence" value="ECO:0007669"/>
    <property type="project" value="UniProtKB-KW"/>
</dbReference>
<proteinExistence type="inferred from homology"/>
<dbReference type="PANTHER" id="PTHR12542:SF41">
    <property type="entry name" value="EXOCYST COMPLEX COMPONENT 7"/>
    <property type="match status" value="1"/>
</dbReference>
<organism evidence="6 7">
    <name type="scientific">Cajanus cajan</name>
    <name type="common">Pigeon pea</name>
    <name type="synonym">Cajanus indicus</name>
    <dbReference type="NCBI Taxonomy" id="3821"/>
    <lineage>
        <taxon>Eukaryota</taxon>
        <taxon>Viridiplantae</taxon>
        <taxon>Streptophyta</taxon>
        <taxon>Embryophyta</taxon>
        <taxon>Tracheophyta</taxon>
        <taxon>Spermatophyta</taxon>
        <taxon>Magnoliopsida</taxon>
        <taxon>eudicotyledons</taxon>
        <taxon>Gunneridae</taxon>
        <taxon>Pentapetalae</taxon>
        <taxon>rosids</taxon>
        <taxon>fabids</taxon>
        <taxon>Fabales</taxon>
        <taxon>Fabaceae</taxon>
        <taxon>Papilionoideae</taxon>
        <taxon>50 kb inversion clade</taxon>
        <taxon>NPAAA clade</taxon>
        <taxon>indigoferoid/millettioid clade</taxon>
        <taxon>Phaseoleae</taxon>
        <taxon>Cajanus</taxon>
    </lineage>
</organism>
<dbReference type="GO" id="GO:0005546">
    <property type="term" value="F:phosphatidylinositol-4,5-bisphosphate binding"/>
    <property type="evidence" value="ECO:0007669"/>
    <property type="project" value="InterPro"/>
</dbReference>
<dbReference type="SUPFAM" id="SSF74788">
    <property type="entry name" value="Cullin repeat-like"/>
    <property type="match status" value="1"/>
</dbReference>